<comment type="caution">
    <text evidence="2">The sequence shown here is derived from an EMBL/GenBank/DDBJ whole genome shotgun (WGS) entry which is preliminary data.</text>
</comment>
<protein>
    <recommendedName>
        <fullName evidence="1">HTH cro/C1-type domain-containing protein</fullName>
    </recommendedName>
</protein>
<dbReference type="Pfam" id="PF13560">
    <property type="entry name" value="HTH_31"/>
    <property type="match status" value="1"/>
</dbReference>
<evidence type="ECO:0000313" key="3">
    <source>
        <dbReference type="Proteomes" id="UP000195105"/>
    </source>
</evidence>
<organism evidence="2 3">
    <name type="scientific">Streptomyces swartbergensis</name>
    <dbReference type="NCBI Taxonomy" id="487165"/>
    <lineage>
        <taxon>Bacteria</taxon>
        <taxon>Bacillati</taxon>
        <taxon>Actinomycetota</taxon>
        <taxon>Actinomycetes</taxon>
        <taxon>Kitasatosporales</taxon>
        <taxon>Streptomycetaceae</taxon>
        <taxon>Streptomyces</taxon>
    </lineage>
</organism>
<dbReference type="SMART" id="SM00530">
    <property type="entry name" value="HTH_XRE"/>
    <property type="match status" value="1"/>
</dbReference>
<dbReference type="PROSITE" id="PS50943">
    <property type="entry name" value="HTH_CROC1"/>
    <property type="match status" value="1"/>
</dbReference>
<dbReference type="AlphaFoldDB" id="A0A243S840"/>
<dbReference type="Proteomes" id="UP000195105">
    <property type="component" value="Unassembled WGS sequence"/>
</dbReference>
<evidence type="ECO:0000259" key="1">
    <source>
        <dbReference type="PROSITE" id="PS50943"/>
    </source>
</evidence>
<proteinExistence type="predicted"/>
<gene>
    <name evidence="2" type="ORF">CA983_11390</name>
</gene>
<keyword evidence="3" id="KW-1185">Reference proteome</keyword>
<sequence length="920" mass="98670">MEGDAAYSDGMAKLRERLRDLRGRAGLTREQLRARTGLGNTTISQAFNDGPKDPAWTTVAKLTKALGVDSAGLDELQELWKLAQPPASSGGRRTDQVRGRTDVRTDEPCIADVGPQALEVHRAVLAAPDSGGYPFLTPYMPRAHDAELRAYLTPALAGGESVLLMLTGDSATGKTRALFEALGKLAPHHRLLRPSTSGELLRLLLDGNFQPRTVLWLNEAQRFFYGHGAEQAAAELRRLLVSAPGLTAVGTLWTDPYWEELTRSGRAGDPHGQVRGLLDCAACRRVMVPDHFSAAELRTWRTVARAAEADGDRRPADALRAGVADGRVVQHLSGGPALLAAYRCGPGSHFSHVEHAVLTAALDARHLGHRRPLPAGLLADAADGALHPRRRPNGAAWADAVLKALSTGERDDGRRTDIRHTLTAMHTPLTRSGSDAVYEPADYLVQHAGGESPDRPATPSLWRALLDHTTDADDLMSLGWSALHRGYLMQAARLWHKAVVVGHPTCAYALAELLDDDIDPQGKGRLWVAGHAPLYDPDGVRLLLDVLHGSEQPAAVDVLMRREPEIHVDCDDAEAVAYLLERLRTAGLQDAAVMLAARAVETSDATDAESCTDLLVSLRTLGLDDACRVLAARAAREVDATNVAFLSFLLAELNAHSPAHAAVLAARAAAEIDISDANNVATLLDALREQDLRDAITALLDRAPEAQAGLDDPEAVSLLIQALEELGQREAVNALLARDPGASADVSDPDAVSWLLHTLLVHDRSAEAFAVAARAAGETDILHPSPVAELLEFLHELDMGTEVATLLDRGVAAHADVDDPEGIGELLVALHRLEQGEALASLACRAASETDVSDLEAVDVLLESLEEVGQHAAVRKLLSRVPDLEADDEVPPPEEPALPWGIDVDGNPVGRWTWDEMNLS</sequence>
<dbReference type="RefSeq" id="WP_086600770.1">
    <property type="nucleotide sequence ID" value="NZ_NGFN01000051.1"/>
</dbReference>
<dbReference type="SUPFAM" id="SSF47413">
    <property type="entry name" value="lambda repressor-like DNA-binding domains"/>
    <property type="match status" value="1"/>
</dbReference>
<dbReference type="CDD" id="cd00093">
    <property type="entry name" value="HTH_XRE"/>
    <property type="match status" value="1"/>
</dbReference>
<dbReference type="Gene3D" id="1.10.260.40">
    <property type="entry name" value="lambda repressor-like DNA-binding domains"/>
    <property type="match status" value="1"/>
</dbReference>
<feature type="domain" description="HTH cro/C1-type" evidence="1">
    <location>
        <begin position="18"/>
        <end position="73"/>
    </location>
</feature>
<dbReference type="InterPro" id="IPR010982">
    <property type="entry name" value="Lambda_DNA-bd_dom_sf"/>
</dbReference>
<dbReference type="InterPro" id="IPR001387">
    <property type="entry name" value="Cro/C1-type_HTH"/>
</dbReference>
<accession>A0A243S840</accession>
<reference evidence="2 3" key="1">
    <citation type="submission" date="2017-05" db="EMBL/GenBank/DDBJ databases">
        <title>Biotechnological potential of actinobacteria isolated from South African environments.</title>
        <authorList>
            <person name="Le Roes-Hill M."/>
            <person name="Prins A."/>
            <person name="Durrell K.A."/>
        </authorList>
    </citation>
    <scope>NUCLEOTIDE SEQUENCE [LARGE SCALE GENOMIC DNA]</scope>
    <source>
        <strain evidence="2 3">HMC13</strain>
    </source>
</reference>
<dbReference type="EMBL" id="NGFN01000051">
    <property type="protein sequence ID" value="OUD03081.1"/>
    <property type="molecule type" value="Genomic_DNA"/>
</dbReference>
<name>A0A243S840_9ACTN</name>
<evidence type="ECO:0000313" key="2">
    <source>
        <dbReference type="EMBL" id="OUD03081.1"/>
    </source>
</evidence>
<dbReference type="GO" id="GO:0003677">
    <property type="term" value="F:DNA binding"/>
    <property type="evidence" value="ECO:0007669"/>
    <property type="project" value="InterPro"/>
</dbReference>